<protein>
    <recommendedName>
        <fullName evidence="7">Chitin-binding type-2 domain-containing protein</fullName>
    </recommendedName>
</protein>
<keyword evidence="1" id="KW-0147">Chitin-binding</keyword>
<name>A0A8J6HKI3_TENMO</name>
<keyword evidence="3" id="KW-0677">Repeat</keyword>
<evidence type="ECO:0000256" key="5">
    <source>
        <dbReference type="ARBA" id="ARBA00023180"/>
    </source>
</evidence>
<comment type="caution">
    <text evidence="8">The sequence shown here is derived from an EMBL/GenBank/DDBJ whole genome shotgun (WGS) entry which is preliminary data.</text>
</comment>
<keyword evidence="2" id="KW-0732">Signal</keyword>
<dbReference type="PANTHER" id="PTHR23301">
    <property type="entry name" value="CHITIN BINDING PERITROPHIN-A"/>
    <property type="match status" value="1"/>
</dbReference>
<dbReference type="PANTHER" id="PTHR23301:SF98">
    <property type="entry name" value="CHITIN-BINDING TYPE-2 DOMAIN-CONTAINING PROTEIN-RELATED"/>
    <property type="match status" value="1"/>
</dbReference>
<feature type="domain" description="Chitin-binding type-2" evidence="7">
    <location>
        <begin position="234"/>
        <end position="300"/>
    </location>
</feature>
<dbReference type="EMBL" id="JABDTM020011984">
    <property type="protein sequence ID" value="KAH0820405.1"/>
    <property type="molecule type" value="Genomic_DNA"/>
</dbReference>
<dbReference type="AlphaFoldDB" id="A0A8J6HKI3"/>
<reference evidence="8" key="1">
    <citation type="journal article" date="2020" name="J Insects Food Feed">
        <title>The yellow mealworm (Tenebrio molitor) genome: a resource for the emerging insects as food and feed industry.</title>
        <authorList>
            <person name="Eriksson T."/>
            <person name="Andere A."/>
            <person name="Kelstrup H."/>
            <person name="Emery V."/>
            <person name="Picard C."/>
        </authorList>
    </citation>
    <scope>NUCLEOTIDE SEQUENCE</scope>
    <source>
        <strain evidence="8">Stoneville</strain>
        <tissue evidence="8">Whole head</tissue>
    </source>
</reference>
<dbReference type="InterPro" id="IPR036508">
    <property type="entry name" value="Chitin-bd_dom_sf"/>
</dbReference>
<evidence type="ECO:0000256" key="1">
    <source>
        <dbReference type="ARBA" id="ARBA00022669"/>
    </source>
</evidence>
<keyword evidence="4" id="KW-1015">Disulfide bond</keyword>
<dbReference type="Gene3D" id="2.170.140.10">
    <property type="entry name" value="Chitin binding domain"/>
    <property type="match status" value="3"/>
</dbReference>
<accession>A0A8J6HKI3</accession>
<gene>
    <name evidence="8" type="ORF">GEV33_002386</name>
</gene>
<organism evidence="8 9">
    <name type="scientific">Tenebrio molitor</name>
    <name type="common">Yellow mealworm beetle</name>
    <dbReference type="NCBI Taxonomy" id="7067"/>
    <lineage>
        <taxon>Eukaryota</taxon>
        <taxon>Metazoa</taxon>
        <taxon>Ecdysozoa</taxon>
        <taxon>Arthropoda</taxon>
        <taxon>Hexapoda</taxon>
        <taxon>Insecta</taxon>
        <taxon>Pterygota</taxon>
        <taxon>Neoptera</taxon>
        <taxon>Endopterygota</taxon>
        <taxon>Coleoptera</taxon>
        <taxon>Polyphaga</taxon>
        <taxon>Cucujiformia</taxon>
        <taxon>Tenebrionidae</taxon>
        <taxon>Tenebrio</taxon>
    </lineage>
</organism>
<proteinExistence type="predicted"/>
<reference evidence="8" key="2">
    <citation type="submission" date="2021-08" db="EMBL/GenBank/DDBJ databases">
        <authorList>
            <person name="Eriksson T."/>
        </authorList>
    </citation>
    <scope>NUCLEOTIDE SEQUENCE</scope>
    <source>
        <strain evidence="8">Stoneville</strain>
        <tissue evidence="8">Whole head</tissue>
    </source>
</reference>
<dbReference type="Proteomes" id="UP000719412">
    <property type="component" value="Unassembled WGS sequence"/>
</dbReference>
<dbReference type="GO" id="GO:0005576">
    <property type="term" value="C:extracellular region"/>
    <property type="evidence" value="ECO:0007669"/>
    <property type="project" value="InterPro"/>
</dbReference>
<keyword evidence="5" id="KW-0325">Glycoprotein</keyword>
<evidence type="ECO:0000256" key="4">
    <source>
        <dbReference type="ARBA" id="ARBA00023157"/>
    </source>
</evidence>
<dbReference type="PROSITE" id="PS50940">
    <property type="entry name" value="CHIT_BIND_II"/>
    <property type="match status" value="3"/>
</dbReference>
<dbReference type="InterPro" id="IPR051940">
    <property type="entry name" value="Chitin_bind-dev_reg"/>
</dbReference>
<dbReference type="Pfam" id="PF01607">
    <property type="entry name" value="CBM_14"/>
    <property type="match status" value="3"/>
</dbReference>
<feature type="domain" description="Chitin-binding type-2" evidence="7">
    <location>
        <begin position="103"/>
        <end position="161"/>
    </location>
</feature>
<dbReference type="InterPro" id="IPR002557">
    <property type="entry name" value="Chitin-bd_dom"/>
</dbReference>
<evidence type="ECO:0000256" key="6">
    <source>
        <dbReference type="SAM" id="MobiDB-lite"/>
    </source>
</evidence>
<keyword evidence="9" id="KW-1185">Reference proteome</keyword>
<evidence type="ECO:0000313" key="8">
    <source>
        <dbReference type="EMBL" id="KAH0820405.1"/>
    </source>
</evidence>
<dbReference type="SMART" id="SM00494">
    <property type="entry name" value="ChtBD2"/>
    <property type="match status" value="3"/>
</dbReference>
<dbReference type="SUPFAM" id="SSF57625">
    <property type="entry name" value="Invertebrate chitin-binding proteins"/>
    <property type="match status" value="3"/>
</dbReference>
<dbReference type="GO" id="GO:0008061">
    <property type="term" value="F:chitin binding"/>
    <property type="evidence" value="ECO:0007669"/>
    <property type="project" value="UniProtKB-KW"/>
</dbReference>
<evidence type="ECO:0000259" key="7">
    <source>
        <dbReference type="PROSITE" id="PS50940"/>
    </source>
</evidence>
<evidence type="ECO:0000256" key="2">
    <source>
        <dbReference type="ARBA" id="ARBA00022729"/>
    </source>
</evidence>
<sequence length="540" mass="60714">MRDAAEVTRDETSSFPCRASRVQHAMKIVTVASLLVIQVDCIDDHLEISIPITVFHYFFVNYFEHSPIEIIFGVGVYSQRNAFAQRNYNSVRDLPPVSQRLGGGSCPEKDGRYPTGTCDGYIECKDGIPEEKTCPDGLLFNAANSPLAFPCQYPLEVDCTGREQTQPAQPTDECPHQYGYFLMGDAANCGQFKNCVAGRGFIFDCPEGLAFNGETYRCDWPDQVSSCDAEAYLGFNCPPDARQFGLGQEEYRFFRSPADCQRYFICLNNKPRLYNCGEGRAFNDLINACDGVENVTGCAVPQYSKSDGRELASSKPSNSSALGRNRPERNAISSFASWKRPHAALQQHDVRIGINRRRGSRPRSEGWAPGSDFERRAKRADALATPGSSCRGGHAQVYDNRPSSGLSTCRAEAAPHITHITQHSRCQCTVRLRDMDVYETWRSYATMCRLCLQKDGYMLGIFNHIQGKDKSIYKKIIDCTALQVSFALVSASLRRRRIFARRSCAKTPIRGEHLRPDMSKIRPFFTFSQKVRRRCDIDPR</sequence>
<feature type="domain" description="Chitin-binding type-2" evidence="7">
    <location>
        <begin position="171"/>
        <end position="229"/>
    </location>
</feature>
<evidence type="ECO:0000313" key="9">
    <source>
        <dbReference type="Proteomes" id="UP000719412"/>
    </source>
</evidence>
<evidence type="ECO:0000256" key="3">
    <source>
        <dbReference type="ARBA" id="ARBA00022737"/>
    </source>
</evidence>
<feature type="region of interest" description="Disordered" evidence="6">
    <location>
        <begin position="306"/>
        <end position="326"/>
    </location>
</feature>